<sequence>MKSQHLKVFQLKFVQTCKFTVDYTKFLYCCARLLLKQALNVFNIIQLQFSYRCKILALQYLLTIFQIERLQVFELQIFEVFNLRVFKLQFCYVFICELWKLIGILNNKLSHIHRFQETEVTRTKILIDKFKLTVDEIKFQKLLYITISLPRFRYSIWLNKTKLFIEYTFLIQTIVYL</sequence>
<proteinExistence type="predicted"/>
<evidence type="ECO:0000313" key="1">
    <source>
        <dbReference type="EMBL" id="CAL5979761.1"/>
    </source>
</evidence>
<name>A0ABP1GXB0_9EUKA</name>
<comment type="caution">
    <text evidence="1">The sequence shown here is derived from an EMBL/GenBank/DDBJ whole genome shotgun (WGS) entry which is preliminary data.</text>
</comment>
<reference evidence="1 2" key="1">
    <citation type="submission" date="2024-07" db="EMBL/GenBank/DDBJ databases">
        <authorList>
            <person name="Akdeniz Z."/>
        </authorList>
    </citation>
    <scope>NUCLEOTIDE SEQUENCE [LARGE SCALE GENOMIC DNA]</scope>
</reference>
<gene>
    <name evidence="1" type="ORF">HINF_LOCUS5853</name>
</gene>
<keyword evidence="2" id="KW-1185">Reference proteome</keyword>
<organism evidence="1 2">
    <name type="scientific">Hexamita inflata</name>
    <dbReference type="NCBI Taxonomy" id="28002"/>
    <lineage>
        <taxon>Eukaryota</taxon>
        <taxon>Metamonada</taxon>
        <taxon>Diplomonadida</taxon>
        <taxon>Hexamitidae</taxon>
        <taxon>Hexamitinae</taxon>
        <taxon>Hexamita</taxon>
    </lineage>
</organism>
<dbReference type="EMBL" id="CAXDID020000011">
    <property type="protein sequence ID" value="CAL5979761.1"/>
    <property type="molecule type" value="Genomic_DNA"/>
</dbReference>
<evidence type="ECO:0000313" key="2">
    <source>
        <dbReference type="Proteomes" id="UP001642409"/>
    </source>
</evidence>
<accession>A0ABP1GXB0</accession>
<protein>
    <submittedName>
        <fullName evidence="1">Hypothetical_protein</fullName>
    </submittedName>
</protein>
<dbReference type="Proteomes" id="UP001642409">
    <property type="component" value="Unassembled WGS sequence"/>
</dbReference>